<dbReference type="RefSeq" id="WP_073142647.1">
    <property type="nucleotide sequence ID" value="NZ_FQWQ01000006.1"/>
</dbReference>
<dbReference type="PANTHER" id="PTHR34817">
    <property type="entry name" value="NUCLEOTIDYLTRANSFERASE"/>
    <property type="match status" value="1"/>
</dbReference>
<dbReference type="OrthoDB" id="9796845at2"/>
<accession>A0A1M5XBA6</accession>
<dbReference type="PANTHER" id="PTHR34817:SF2">
    <property type="entry name" value="NUCLEOTIDYLTRANSFERASE"/>
    <property type="match status" value="1"/>
</dbReference>
<organism evidence="1 2">
    <name type="scientific">Chryseolinea serpens</name>
    <dbReference type="NCBI Taxonomy" id="947013"/>
    <lineage>
        <taxon>Bacteria</taxon>
        <taxon>Pseudomonadati</taxon>
        <taxon>Bacteroidota</taxon>
        <taxon>Cytophagia</taxon>
        <taxon>Cytophagales</taxon>
        <taxon>Fulvivirgaceae</taxon>
        <taxon>Chryseolinea</taxon>
    </lineage>
</organism>
<dbReference type="EMBL" id="FQWQ01000006">
    <property type="protein sequence ID" value="SHH97145.1"/>
    <property type="molecule type" value="Genomic_DNA"/>
</dbReference>
<name>A0A1M5XBA6_9BACT</name>
<protein>
    <recommendedName>
        <fullName evidence="3">Nucleotidyltransferase</fullName>
    </recommendedName>
</protein>
<keyword evidence="2" id="KW-1185">Reference proteome</keyword>
<evidence type="ECO:0000313" key="2">
    <source>
        <dbReference type="Proteomes" id="UP000184212"/>
    </source>
</evidence>
<dbReference type="AlphaFoldDB" id="A0A1M5XBA6"/>
<dbReference type="Proteomes" id="UP000184212">
    <property type="component" value="Unassembled WGS sequence"/>
</dbReference>
<dbReference type="STRING" id="947013.SAMN04488109_6356"/>
<dbReference type="InterPro" id="IPR018775">
    <property type="entry name" value="RlaP"/>
</dbReference>
<gene>
    <name evidence="1" type="ORF">SAMN04488109_6356</name>
</gene>
<dbReference type="Pfam" id="PF10127">
    <property type="entry name" value="RlaP"/>
    <property type="match status" value="1"/>
</dbReference>
<evidence type="ECO:0000313" key="1">
    <source>
        <dbReference type="EMBL" id="SHH97145.1"/>
    </source>
</evidence>
<reference evidence="1 2" key="1">
    <citation type="submission" date="2016-11" db="EMBL/GenBank/DDBJ databases">
        <authorList>
            <person name="Jaros S."/>
            <person name="Januszkiewicz K."/>
            <person name="Wedrychowicz H."/>
        </authorList>
    </citation>
    <scope>NUCLEOTIDE SEQUENCE [LARGE SCALE GENOMIC DNA]</scope>
    <source>
        <strain evidence="1 2">DSM 24574</strain>
    </source>
</reference>
<sequence>MKAIIQEKLRALEREFDIRILFACESGSRAWGFASVDSDFDVRFIYVHKAEFYLSLSDQRDVVELPVNDVLDISGWELRKALRLFRKSNAPLYEWLQSPLVYEAVPGFVDELTALMPLYFSPRAAMHHYLSMTNGIFENDLSENRVRLKKYFYALRTLLACQWIASRSEVPPMEFDKLRAIMREDLNETVDGLLGQKAVGDEKSTILPVESVNDYIREQIGICKKAIPESSIAGGDEPLNRIFRKYMV</sequence>
<proteinExistence type="predicted"/>
<evidence type="ECO:0008006" key="3">
    <source>
        <dbReference type="Google" id="ProtNLM"/>
    </source>
</evidence>